<evidence type="ECO:0000256" key="1">
    <source>
        <dbReference type="SAM" id="MobiDB-lite"/>
    </source>
</evidence>
<dbReference type="EMBL" id="CAJFDH010000003">
    <property type="protein sequence ID" value="CAD5215950.1"/>
    <property type="molecule type" value="Genomic_DNA"/>
</dbReference>
<name>A0A811KJL8_9BILA</name>
<dbReference type="EMBL" id="CAJFCW020000003">
    <property type="protein sequence ID" value="CAG9105073.1"/>
    <property type="molecule type" value="Genomic_DNA"/>
</dbReference>
<protein>
    <submittedName>
        <fullName evidence="2">Uncharacterized protein</fullName>
    </submittedName>
</protein>
<accession>A0A811KJL8</accession>
<dbReference type="AlphaFoldDB" id="A0A811KJL8"/>
<dbReference type="OrthoDB" id="5833420at2759"/>
<organism evidence="2 3">
    <name type="scientific">Bursaphelenchus okinawaensis</name>
    <dbReference type="NCBI Taxonomy" id="465554"/>
    <lineage>
        <taxon>Eukaryota</taxon>
        <taxon>Metazoa</taxon>
        <taxon>Ecdysozoa</taxon>
        <taxon>Nematoda</taxon>
        <taxon>Chromadorea</taxon>
        <taxon>Rhabditida</taxon>
        <taxon>Tylenchina</taxon>
        <taxon>Tylenchomorpha</taxon>
        <taxon>Aphelenchoidea</taxon>
        <taxon>Aphelenchoididae</taxon>
        <taxon>Bursaphelenchus</taxon>
    </lineage>
</organism>
<feature type="compositionally biased region" description="Basic and acidic residues" evidence="1">
    <location>
        <begin position="1"/>
        <end position="25"/>
    </location>
</feature>
<feature type="region of interest" description="Disordered" evidence="1">
    <location>
        <begin position="1"/>
        <end position="28"/>
    </location>
</feature>
<keyword evidence="3" id="KW-1185">Reference proteome</keyword>
<evidence type="ECO:0000313" key="2">
    <source>
        <dbReference type="EMBL" id="CAD5215950.1"/>
    </source>
</evidence>
<comment type="caution">
    <text evidence="2">The sequence shown here is derived from an EMBL/GenBank/DDBJ whole genome shotgun (WGS) entry which is preliminary data.</text>
</comment>
<proteinExistence type="predicted"/>
<feature type="region of interest" description="Disordered" evidence="1">
    <location>
        <begin position="44"/>
        <end position="78"/>
    </location>
</feature>
<gene>
    <name evidence="2" type="ORF">BOKJ2_LOCUS6349</name>
</gene>
<dbReference type="Proteomes" id="UP000614601">
    <property type="component" value="Unassembled WGS sequence"/>
</dbReference>
<sequence length="247" mass="28386">MSEYLGWRERKPPREFDNSKFDRDILPGGPVTQGFESYVKSIFRPNADNSHTGGEGGSYTFSQHSRGELPGGASGLTGDPKVSASALLKMEEHLGKEALDDSLDHEILYDDALPRMYSELGITSPSERNYRQYPVYNPKSSSEYFATRNSTFNPSRYSEDSYKGAYDSYKEKTEDGWRQTDRQMLVDYKDFNSSPLSPYMYQQHPYVQRQDTRIVGSNFVQLTTRPRDRFLDKIDKTLADVRAMPRF</sequence>
<reference evidence="2" key="1">
    <citation type="submission" date="2020-09" db="EMBL/GenBank/DDBJ databases">
        <authorList>
            <person name="Kikuchi T."/>
        </authorList>
    </citation>
    <scope>NUCLEOTIDE SEQUENCE</scope>
    <source>
        <strain evidence="2">SH1</strain>
    </source>
</reference>
<dbReference type="Proteomes" id="UP000783686">
    <property type="component" value="Unassembled WGS sequence"/>
</dbReference>
<evidence type="ECO:0000313" key="3">
    <source>
        <dbReference type="Proteomes" id="UP000614601"/>
    </source>
</evidence>